<sequence>MEIDLFALKQAIIEASDVSVLGVLKYLYPSFDEVKFEEAAKLGGSKRWLRFHIKEGNITQIRHGEAKNSPIYYSRREIAALKQAEEEFSRYNQAQKDELKKS</sequence>
<evidence type="ECO:0008006" key="3">
    <source>
        <dbReference type="Google" id="ProtNLM"/>
    </source>
</evidence>
<gene>
    <name evidence="1" type="ORF">ACFO6W_10180</name>
</gene>
<keyword evidence="2" id="KW-1185">Reference proteome</keyword>
<comment type="caution">
    <text evidence="1">The sequence shown here is derived from an EMBL/GenBank/DDBJ whole genome shotgun (WGS) entry which is preliminary data.</text>
</comment>
<dbReference type="EMBL" id="JBHSGN010000067">
    <property type="protein sequence ID" value="MFC4674063.1"/>
    <property type="molecule type" value="Genomic_DNA"/>
</dbReference>
<accession>A0ABV9KWB9</accession>
<evidence type="ECO:0000313" key="2">
    <source>
        <dbReference type="Proteomes" id="UP001596023"/>
    </source>
</evidence>
<name>A0ABV9KWB9_9BACT</name>
<proteinExistence type="predicted"/>
<reference evidence="2" key="1">
    <citation type="journal article" date="2019" name="Int. J. Syst. Evol. Microbiol.">
        <title>The Global Catalogue of Microorganisms (GCM) 10K type strain sequencing project: providing services to taxonomists for standard genome sequencing and annotation.</title>
        <authorList>
            <consortium name="The Broad Institute Genomics Platform"/>
            <consortium name="The Broad Institute Genome Sequencing Center for Infectious Disease"/>
            <person name="Wu L."/>
            <person name="Ma J."/>
        </authorList>
    </citation>
    <scope>NUCLEOTIDE SEQUENCE [LARGE SCALE GENOMIC DNA]</scope>
    <source>
        <strain evidence="2">CCUG 66188</strain>
    </source>
</reference>
<protein>
    <recommendedName>
        <fullName evidence="3">DNA-binding protein</fullName>
    </recommendedName>
</protein>
<dbReference type="Proteomes" id="UP001596023">
    <property type="component" value="Unassembled WGS sequence"/>
</dbReference>
<organism evidence="1 2">
    <name type="scientific">Dysgonomonas termitidis</name>
    <dbReference type="NCBI Taxonomy" id="1516126"/>
    <lineage>
        <taxon>Bacteria</taxon>
        <taxon>Pseudomonadati</taxon>
        <taxon>Bacteroidota</taxon>
        <taxon>Bacteroidia</taxon>
        <taxon>Bacteroidales</taxon>
        <taxon>Dysgonomonadaceae</taxon>
        <taxon>Dysgonomonas</taxon>
    </lineage>
</organism>
<dbReference type="RefSeq" id="WP_379995975.1">
    <property type="nucleotide sequence ID" value="NZ_JBHSGN010000067.1"/>
</dbReference>
<evidence type="ECO:0000313" key="1">
    <source>
        <dbReference type="EMBL" id="MFC4674063.1"/>
    </source>
</evidence>